<evidence type="ECO:0000313" key="3">
    <source>
        <dbReference type="EMBL" id="MCG2631938.1"/>
    </source>
</evidence>
<dbReference type="InterPro" id="IPR014735">
    <property type="entry name" value="Transposase_Tn5-like_N"/>
</dbReference>
<gene>
    <name evidence="4" type="ORF">L6637_37950</name>
    <name evidence="3" type="ORF">L6654_35535</name>
</gene>
<evidence type="ECO:0000313" key="4">
    <source>
        <dbReference type="EMBL" id="MCG2672731.1"/>
    </source>
</evidence>
<protein>
    <recommendedName>
        <fullName evidence="2">Transposase Tn5-like N-terminal domain-containing protein</fullName>
    </recommendedName>
</protein>
<dbReference type="Proteomes" id="UP001139012">
    <property type="component" value="Unassembled WGS sequence"/>
</dbReference>
<dbReference type="AlphaFoldDB" id="A0A9X1RIG9"/>
<dbReference type="SUPFAM" id="SSF53098">
    <property type="entry name" value="Ribonuclease H-like"/>
    <property type="match status" value="1"/>
</dbReference>
<evidence type="ECO:0000313" key="5">
    <source>
        <dbReference type="Proteomes" id="UP001139012"/>
    </source>
</evidence>
<dbReference type="EMBL" id="JAKLTY010000034">
    <property type="protein sequence ID" value="MCG2631938.1"/>
    <property type="molecule type" value="Genomic_DNA"/>
</dbReference>
<feature type="domain" description="Transposase Tn5-like N-terminal" evidence="2">
    <location>
        <begin position="1"/>
        <end position="36"/>
    </location>
</feature>
<dbReference type="EMBL" id="JAKLUA010000024">
    <property type="protein sequence ID" value="MCG2672731.1"/>
    <property type="molecule type" value="Genomic_DNA"/>
</dbReference>
<reference evidence="3" key="1">
    <citation type="submission" date="2022-01" db="EMBL/GenBank/DDBJ databases">
        <title>Genome sequnece data of strain Bradyrhizobium sp. nov.</title>
        <authorList>
            <person name="Zhang J."/>
        </authorList>
    </citation>
    <scope>NUCLEOTIDE SEQUENCE</scope>
    <source>
        <strain evidence="4">WYCCWR 12774</strain>
        <strain evidence="3">WYCCWR 13023</strain>
    </source>
</reference>
<comment type="caution">
    <text evidence="3">The sequence shown here is derived from an EMBL/GenBank/DDBJ whole genome shotgun (WGS) entry which is preliminary data.</text>
</comment>
<evidence type="ECO:0000256" key="1">
    <source>
        <dbReference type="SAM" id="MobiDB-lite"/>
    </source>
</evidence>
<dbReference type="Proteomes" id="UP001139054">
    <property type="component" value="Unassembled WGS sequence"/>
</dbReference>
<feature type="region of interest" description="Disordered" evidence="1">
    <location>
        <begin position="86"/>
        <end position="105"/>
    </location>
</feature>
<feature type="compositionally biased region" description="Basic and acidic residues" evidence="1">
    <location>
        <begin position="91"/>
        <end position="105"/>
    </location>
</feature>
<sequence length="105" mass="11978">MLLKQIGGDIGQSIPMVCQDWANTKAAYRFFSNERVSEADILSGLFKSTRERIAAAKGPVLVPHDTTEFTYQRERPDLIGMIKRIPKSNSRRLDGKPKRTRHAEY</sequence>
<dbReference type="InterPro" id="IPR012337">
    <property type="entry name" value="RNaseH-like_sf"/>
</dbReference>
<dbReference type="InterPro" id="IPR038215">
    <property type="entry name" value="TN5-like_N_sf"/>
</dbReference>
<organism evidence="3 6">
    <name type="scientific">Bradyrhizobium zhengyangense</name>
    <dbReference type="NCBI Taxonomy" id="2911009"/>
    <lineage>
        <taxon>Bacteria</taxon>
        <taxon>Pseudomonadati</taxon>
        <taxon>Pseudomonadota</taxon>
        <taxon>Alphaproteobacteria</taxon>
        <taxon>Hyphomicrobiales</taxon>
        <taxon>Nitrobacteraceae</taxon>
        <taxon>Bradyrhizobium</taxon>
    </lineage>
</organism>
<name>A0A9X1RIG9_9BRAD</name>
<dbReference type="Gene3D" id="3.90.350.10">
    <property type="entry name" value="Transposase Inhibitor Protein From Tn5, Chain A, domain 1"/>
    <property type="match status" value="1"/>
</dbReference>
<dbReference type="Gene3D" id="1.10.246.40">
    <property type="entry name" value="Tn5 transposase, domain 1"/>
    <property type="match status" value="1"/>
</dbReference>
<accession>A0A9X1RIG9</accession>
<keyword evidence="5" id="KW-1185">Reference proteome</keyword>
<evidence type="ECO:0000259" key="2">
    <source>
        <dbReference type="Pfam" id="PF14706"/>
    </source>
</evidence>
<proteinExistence type="predicted"/>
<dbReference type="Pfam" id="PF14706">
    <property type="entry name" value="Tnp_DNA_bind"/>
    <property type="match status" value="1"/>
</dbReference>
<dbReference type="RefSeq" id="WP_232995611.1">
    <property type="nucleotide sequence ID" value="NZ_JAKLTY010000034.1"/>
</dbReference>
<evidence type="ECO:0000313" key="6">
    <source>
        <dbReference type="Proteomes" id="UP001139054"/>
    </source>
</evidence>